<organism evidence="3 4">
    <name type="scientific">Duganella dendranthematis</name>
    <dbReference type="NCBI Taxonomy" id="2728021"/>
    <lineage>
        <taxon>Bacteria</taxon>
        <taxon>Pseudomonadati</taxon>
        <taxon>Pseudomonadota</taxon>
        <taxon>Betaproteobacteria</taxon>
        <taxon>Burkholderiales</taxon>
        <taxon>Oxalobacteraceae</taxon>
        <taxon>Telluria group</taxon>
        <taxon>Duganella</taxon>
    </lineage>
</organism>
<feature type="domain" description="FAD-binding FR-type" evidence="2">
    <location>
        <begin position="20"/>
        <end position="118"/>
    </location>
</feature>
<name>A0ABX6M9F7_9BURK</name>
<dbReference type="PANTHER" id="PTHR30157">
    <property type="entry name" value="FERRIC REDUCTASE, NADPH-DEPENDENT"/>
    <property type="match status" value="1"/>
</dbReference>
<dbReference type="Proteomes" id="UP000503117">
    <property type="component" value="Chromosome"/>
</dbReference>
<dbReference type="Pfam" id="PF08021">
    <property type="entry name" value="FAD_binding_9"/>
    <property type="match status" value="1"/>
</dbReference>
<proteinExistence type="predicted"/>
<dbReference type="PROSITE" id="PS51384">
    <property type="entry name" value="FAD_FR"/>
    <property type="match status" value="1"/>
</dbReference>
<reference evidence="3 4" key="1">
    <citation type="submission" date="2020-04" db="EMBL/GenBank/DDBJ databases">
        <title>Genome sequencing of novel species.</title>
        <authorList>
            <person name="Heo J."/>
            <person name="Kim S.-J."/>
            <person name="Kim J.-S."/>
            <person name="Hong S.-B."/>
            <person name="Kwon S.-W."/>
        </authorList>
    </citation>
    <scope>NUCLEOTIDE SEQUENCE [LARGE SCALE GENOMIC DNA]</scope>
    <source>
        <strain evidence="3 4">AF9R3</strain>
    </source>
</reference>
<feature type="region of interest" description="Disordered" evidence="1">
    <location>
        <begin position="216"/>
        <end position="237"/>
    </location>
</feature>
<dbReference type="InterPro" id="IPR013113">
    <property type="entry name" value="SIP_FAD-bd"/>
</dbReference>
<protein>
    <submittedName>
        <fullName evidence="3">Siderophore-interacting protein</fullName>
    </submittedName>
</protein>
<dbReference type="Gene3D" id="2.40.30.10">
    <property type="entry name" value="Translation factors"/>
    <property type="match status" value="1"/>
</dbReference>
<dbReference type="EMBL" id="CP051684">
    <property type="protein sequence ID" value="QJD90944.1"/>
    <property type="molecule type" value="Genomic_DNA"/>
</dbReference>
<dbReference type="PANTHER" id="PTHR30157:SF0">
    <property type="entry name" value="NADPH-DEPENDENT FERRIC-CHELATE REDUCTASE"/>
    <property type="match status" value="1"/>
</dbReference>
<evidence type="ECO:0000259" key="2">
    <source>
        <dbReference type="PROSITE" id="PS51384"/>
    </source>
</evidence>
<evidence type="ECO:0000313" key="4">
    <source>
        <dbReference type="Proteomes" id="UP000503117"/>
    </source>
</evidence>
<dbReference type="InterPro" id="IPR017927">
    <property type="entry name" value="FAD-bd_FR_type"/>
</dbReference>
<accession>A0ABX6M9F7</accession>
<dbReference type="InterPro" id="IPR039374">
    <property type="entry name" value="SIP_fam"/>
</dbReference>
<dbReference type="RefSeq" id="WP_169112526.1">
    <property type="nucleotide sequence ID" value="NZ_CP051684.1"/>
</dbReference>
<dbReference type="InterPro" id="IPR017938">
    <property type="entry name" value="Riboflavin_synthase-like_b-brl"/>
</dbReference>
<evidence type="ECO:0000256" key="1">
    <source>
        <dbReference type="SAM" id="MobiDB-lite"/>
    </source>
</evidence>
<sequence length="237" mass="25789">MDNTFPTRRAGLFESAVQKLFTRPARVVEIENIGPYRLLTLGGDALRNASWTAGDKIQIQLGGWVQRTYTPLDWDADNGRLRILIFLHADGPGTQWARALRQGDSCVVFGPRKSVRLAEPQPSLIFFGDETSVGLAAALTPAQILLEMNAPADNAGVLAMLGLQHAQLCARHRDDAHIAGLGNQLLAMLQAQPEAEIVLTGKASTIQHLTRLLRRQPGPAAPRHSKAYWATGKSGMD</sequence>
<dbReference type="Gene3D" id="3.40.50.80">
    <property type="entry name" value="Nucleotide-binding domain of ferredoxin-NADP reductase (FNR) module"/>
    <property type="match status" value="1"/>
</dbReference>
<dbReference type="SUPFAM" id="SSF63380">
    <property type="entry name" value="Riboflavin synthase domain-like"/>
    <property type="match status" value="1"/>
</dbReference>
<dbReference type="CDD" id="cd06193">
    <property type="entry name" value="siderophore_interacting"/>
    <property type="match status" value="1"/>
</dbReference>
<gene>
    <name evidence="3" type="ORF">HH213_13150</name>
</gene>
<evidence type="ECO:0000313" key="3">
    <source>
        <dbReference type="EMBL" id="QJD90944.1"/>
    </source>
</evidence>
<keyword evidence="4" id="KW-1185">Reference proteome</keyword>
<dbReference type="InterPro" id="IPR039261">
    <property type="entry name" value="FNR_nucleotide-bd"/>
</dbReference>